<dbReference type="HOGENOM" id="CLU_467781_0_0_1"/>
<proteinExistence type="predicted"/>
<evidence type="ECO:0000313" key="2">
    <source>
        <dbReference type="EMBL" id="EPQ27388.1"/>
    </source>
</evidence>
<protein>
    <submittedName>
        <fullName evidence="2">Uncharacterized protein</fullName>
    </submittedName>
</protein>
<organism evidence="2 3">
    <name type="scientific">Pseudozyma flocculosa PF-1</name>
    <dbReference type="NCBI Taxonomy" id="1277687"/>
    <lineage>
        <taxon>Eukaryota</taxon>
        <taxon>Fungi</taxon>
        <taxon>Dikarya</taxon>
        <taxon>Basidiomycota</taxon>
        <taxon>Ustilaginomycotina</taxon>
        <taxon>Ustilaginomycetes</taxon>
        <taxon>Ustilaginales</taxon>
        <taxon>Ustilaginaceae</taxon>
        <taxon>Pseudozyma</taxon>
    </lineage>
</organism>
<evidence type="ECO:0000313" key="3">
    <source>
        <dbReference type="Proteomes" id="UP000053664"/>
    </source>
</evidence>
<feature type="compositionally biased region" description="Low complexity" evidence="1">
    <location>
        <begin position="9"/>
        <end position="23"/>
    </location>
</feature>
<dbReference type="Proteomes" id="UP000053664">
    <property type="component" value="Unassembled WGS sequence"/>
</dbReference>
<sequence length="583" mass="64613">MKRDHDDQQPAAAASANDDASATAKRRRDQAPVHQPKMPVEVLLHDLVPHLTPECIHALSDTCLVYRHALLPLRWETLRIDTKKKLAAVRDVVAYYLPAEDRRSRLTSPMSEVREIACEVATSVDAAATQAKEKSTTLIALIREHKCTIDRLHWADGSSLPPDKLCKRLAPSLRSLSIHVVDRASIGSCFGELTRLDTIRSSIASKKGGVTGCHFVPDGNPLREPDWVLLTLIRRRKRDLAAADWADRLVQGVEAMDEDGKAEAEGDQAADQAEDTTQVQAEIEVSQAGDAEVGGDGNTDVERQAPSAAVDTGDTTGPRAADTTDVPAIEVQDEQGHAEQTGAGQPGAEQVRGGRAGEGHEDVTGSPVASDIEGMNAEDWDEQEEWDDEDDEEFDFDGAEFDFEEEAERREDRRLAQNLPKRAADPVQHLEVTGTCYSLLGRASLVSLGAFENLVQLHVEVCRVDGYFPLALLSCRKTLKRLRIDFQSGHDRCQFRDGAEGTLPRPDRREGEVEYYDCTLEGLIRLFERLDGGKMEALEHVELDVWAIPESWDRFVESCPRMRYAKLVERKGKETFLLPADRA</sequence>
<feature type="region of interest" description="Disordered" evidence="1">
    <location>
        <begin position="335"/>
        <end position="392"/>
    </location>
</feature>
<dbReference type="EMBL" id="KE361639">
    <property type="protein sequence ID" value="EPQ27388.1"/>
    <property type="molecule type" value="Genomic_DNA"/>
</dbReference>
<dbReference type="KEGG" id="pfp:PFL1_04927"/>
<dbReference type="GeneID" id="19319027"/>
<dbReference type="RefSeq" id="XP_007880648.1">
    <property type="nucleotide sequence ID" value="XM_007882457.1"/>
</dbReference>
<reference evidence="2 3" key="1">
    <citation type="journal article" date="2013" name="Plant Cell">
        <title>The transition from a phytopathogenic smut ancestor to an anamorphic biocontrol agent deciphered by comparative whole-genome analysis.</title>
        <authorList>
            <person name="Lefebvre F."/>
            <person name="Joly D.L."/>
            <person name="Labbe C."/>
            <person name="Teichmann B."/>
            <person name="Linning R."/>
            <person name="Belzile F."/>
            <person name="Bakkeren G."/>
            <person name="Belanger R.R."/>
        </authorList>
    </citation>
    <scope>NUCLEOTIDE SEQUENCE [LARGE SCALE GENOMIC DNA]</scope>
    <source>
        <strain evidence="2 3">PF-1</strain>
    </source>
</reference>
<evidence type="ECO:0000256" key="1">
    <source>
        <dbReference type="SAM" id="MobiDB-lite"/>
    </source>
</evidence>
<feature type="compositionally biased region" description="Acidic residues" evidence="1">
    <location>
        <begin position="265"/>
        <end position="274"/>
    </location>
</feature>
<feature type="compositionally biased region" description="Acidic residues" evidence="1">
    <location>
        <begin position="376"/>
        <end position="392"/>
    </location>
</feature>
<feature type="region of interest" description="Disordered" evidence="1">
    <location>
        <begin position="257"/>
        <end position="323"/>
    </location>
</feature>
<name>A0A061H483_9BASI</name>
<feature type="region of interest" description="Disordered" evidence="1">
    <location>
        <begin position="1"/>
        <end position="36"/>
    </location>
</feature>
<gene>
    <name evidence="2" type="ORF">PFL1_04927</name>
</gene>
<dbReference type="AlphaFoldDB" id="A0A061H483"/>
<accession>A0A061H483</accession>